<evidence type="ECO:0000313" key="2">
    <source>
        <dbReference type="EMBL" id="MEQ2520279.1"/>
    </source>
</evidence>
<feature type="signal peptide" evidence="1">
    <location>
        <begin position="1"/>
        <end position="22"/>
    </location>
</feature>
<accession>A0ABV1GEN5</accession>
<evidence type="ECO:0000313" key="3">
    <source>
        <dbReference type="Proteomes" id="UP001477672"/>
    </source>
</evidence>
<keyword evidence="3" id="KW-1185">Reference proteome</keyword>
<dbReference type="EMBL" id="JBBMFA010000084">
    <property type="protein sequence ID" value="MEQ2520279.1"/>
    <property type="molecule type" value="Genomic_DNA"/>
</dbReference>
<dbReference type="Proteomes" id="UP001477672">
    <property type="component" value="Unassembled WGS sequence"/>
</dbReference>
<sequence>MAVWKRLAALVSAMALLTGCGGFPPGDDVEEMLRAPQATQQQSAVQKALTATMGDTLQLKYPRGGDEMAPLLLDDFDGDGETEALVFYTLKNKSQNVDFALLEQQDGEWVVTQQVSGLSSEVASVERVSFLETGVQFAVGYANSNLADKYLAVYSYDGQTVSTMYTQAYDSYVIADFTGSGVPELVLVPTVAESGALGVQLIGVSSGQLETWHTAQMDERFTACTGLMLSIYGKVRGLVVDGTFSSGAHASQVWRVMGKGLVECASDTTDDIPRQSVRYMASLNSTDLGNNGLVLVPQVLGSAATEQLVSQLYYVQWNNYLAMEPALQYGVYDSEYSYFVRLPDTWKDTVDVSISNATDDAWNVISKETQQLLVSVRVVESPSALTDAYVQGARVGDQYVMLYFGDDCSAQDARTIQRGVCVIE</sequence>
<proteinExistence type="predicted"/>
<dbReference type="PROSITE" id="PS51257">
    <property type="entry name" value="PROKAR_LIPOPROTEIN"/>
    <property type="match status" value="1"/>
</dbReference>
<organism evidence="2 3">
    <name type="scientific">Ruthenibacterium intestinale</name>
    <dbReference type="NCBI Taxonomy" id="3133163"/>
    <lineage>
        <taxon>Bacteria</taxon>
        <taxon>Bacillati</taxon>
        <taxon>Bacillota</taxon>
        <taxon>Clostridia</taxon>
        <taxon>Eubacteriales</taxon>
        <taxon>Oscillospiraceae</taxon>
        <taxon>Ruthenibacterium</taxon>
    </lineage>
</organism>
<gene>
    <name evidence="2" type="ORF">WMO24_07540</name>
</gene>
<dbReference type="RefSeq" id="WP_349215762.1">
    <property type="nucleotide sequence ID" value="NZ_JBBMFA010000084.1"/>
</dbReference>
<reference evidence="2 3" key="1">
    <citation type="submission" date="2024-03" db="EMBL/GenBank/DDBJ databases">
        <title>Human intestinal bacterial collection.</title>
        <authorList>
            <person name="Pauvert C."/>
            <person name="Hitch T.C.A."/>
            <person name="Clavel T."/>
        </authorList>
    </citation>
    <scope>NUCLEOTIDE SEQUENCE [LARGE SCALE GENOMIC DNA]</scope>
    <source>
        <strain evidence="2 3">CLA-JM-H11</strain>
    </source>
</reference>
<feature type="chain" id="PRO_5046946876" description="Lipoprotein" evidence="1">
    <location>
        <begin position="23"/>
        <end position="424"/>
    </location>
</feature>
<protein>
    <recommendedName>
        <fullName evidence="4">Lipoprotein</fullName>
    </recommendedName>
</protein>
<comment type="caution">
    <text evidence="2">The sequence shown here is derived from an EMBL/GenBank/DDBJ whole genome shotgun (WGS) entry which is preliminary data.</text>
</comment>
<evidence type="ECO:0000256" key="1">
    <source>
        <dbReference type="SAM" id="SignalP"/>
    </source>
</evidence>
<name>A0ABV1GEN5_9FIRM</name>
<keyword evidence="1" id="KW-0732">Signal</keyword>
<evidence type="ECO:0008006" key="4">
    <source>
        <dbReference type="Google" id="ProtNLM"/>
    </source>
</evidence>